<dbReference type="InterPro" id="IPR037143">
    <property type="entry name" value="4-PPantetheinyl_Trfase_dom_sf"/>
</dbReference>
<evidence type="ECO:0000256" key="7">
    <source>
        <dbReference type="ARBA" id="ARBA00023160"/>
    </source>
</evidence>
<keyword evidence="3 8" id="KW-0479">Metal-binding</keyword>
<dbReference type="InterPro" id="IPR004568">
    <property type="entry name" value="Ppantetheine-prot_Trfase_dom"/>
</dbReference>
<evidence type="ECO:0000256" key="2">
    <source>
        <dbReference type="ARBA" id="ARBA00022679"/>
    </source>
</evidence>
<keyword evidence="8" id="KW-0963">Cytoplasm</keyword>
<reference evidence="10 11" key="1">
    <citation type="submission" date="2019-06" db="EMBL/GenBank/DDBJ databases">
        <title>Tsukamurella conjunctivitidis sp. nov., Tsukamurella assacharolytica sp. nov. and Tsukamurella sputae sp. nov. isolated from patients with conjunctivitis, bacteraemia (lymphoma) and respiratory infection (sputum) in Hong Kong.</title>
        <authorList>
            <person name="Teng J.L.L."/>
            <person name="Lee H.H."/>
            <person name="Fong J.Y.H."/>
            <person name="Fok K.M.N."/>
            <person name="Lau S.K.P."/>
            <person name="Woo P.C.Y."/>
        </authorList>
    </citation>
    <scope>NUCLEOTIDE SEQUENCE [LARGE SCALE GENOMIC DNA]</scope>
    <source>
        <strain evidence="10 11">HKU72</strain>
    </source>
</reference>
<comment type="cofactor">
    <cofactor evidence="8">
        <name>Mg(2+)</name>
        <dbReference type="ChEBI" id="CHEBI:18420"/>
    </cofactor>
</comment>
<evidence type="ECO:0000256" key="8">
    <source>
        <dbReference type="HAMAP-Rule" id="MF_00101"/>
    </source>
</evidence>
<comment type="function">
    <text evidence="8">Transfers the 4'-phosphopantetheine moiety from coenzyme A to a Ser of acyl-carrier-protein.</text>
</comment>
<evidence type="ECO:0000259" key="9">
    <source>
        <dbReference type="Pfam" id="PF01648"/>
    </source>
</evidence>
<evidence type="ECO:0000256" key="6">
    <source>
        <dbReference type="ARBA" id="ARBA00023098"/>
    </source>
</evidence>
<comment type="caution">
    <text evidence="10">The sequence shown here is derived from an EMBL/GenBank/DDBJ whole genome shotgun (WGS) entry which is preliminary data.</text>
</comment>
<sequence>MNRVGIDIAEVARIEESLALFGARFATRVFTPRELGDCAGDPRRLAARWAAKEAAVKALRLGPDVATPPREAEVLTTPHGPELRLHGGLAAHARAQGWVRAELSLTHTDASAAAVVLAELAAPARGAGA</sequence>
<evidence type="ECO:0000256" key="5">
    <source>
        <dbReference type="ARBA" id="ARBA00022842"/>
    </source>
</evidence>
<dbReference type="HAMAP" id="MF_00101">
    <property type="entry name" value="AcpS"/>
    <property type="match status" value="1"/>
</dbReference>
<comment type="subcellular location">
    <subcellularLocation>
        <location evidence="8">Cytoplasm</location>
    </subcellularLocation>
</comment>
<dbReference type="AlphaFoldDB" id="A0A5C5RZ23"/>
<dbReference type="InterPro" id="IPR002582">
    <property type="entry name" value="ACPS"/>
</dbReference>
<dbReference type="GO" id="GO:0008897">
    <property type="term" value="F:holo-[acyl-carrier-protein] synthase activity"/>
    <property type="evidence" value="ECO:0007669"/>
    <property type="project" value="UniProtKB-UniRule"/>
</dbReference>
<dbReference type="Proteomes" id="UP000319375">
    <property type="component" value="Unassembled WGS sequence"/>
</dbReference>
<dbReference type="InterPro" id="IPR008278">
    <property type="entry name" value="4-PPantetheinyl_Trfase_dom"/>
</dbReference>
<dbReference type="GO" id="GO:0000287">
    <property type="term" value="F:magnesium ion binding"/>
    <property type="evidence" value="ECO:0007669"/>
    <property type="project" value="UniProtKB-UniRule"/>
</dbReference>
<keyword evidence="2 8" id="KW-0808">Transferase</keyword>
<dbReference type="EMBL" id="VIGX01000007">
    <property type="protein sequence ID" value="TWS28356.1"/>
    <property type="molecule type" value="Genomic_DNA"/>
</dbReference>
<evidence type="ECO:0000256" key="1">
    <source>
        <dbReference type="ARBA" id="ARBA00022516"/>
    </source>
</evidence>
<organism evidence="10 11">
    <name type="scientific">Tsukamurella conjunctivitidis</name>
    <dbReference type="NCBI Taxonomy" id="2592068"/>
    <lineage>
        <taxon>Bacteria</taxon>
        <taxon>Bacillati</taxon>
        <taxon>Actinomycetota</taxon>
        <taxon>Actinomycetes</taxon>
        <taxon>Mycobacteriales</taxon>
        <taxon>Tsukamurellaceae</taxon>
        <taxon>Tsukamurella</taxon>
    </lineage>
</organism>
<keyword evidence="7 8" id="KW-0275">Fatty acid biosynthesis</keyword>
<evidence type="ECO:0000256" key="3">
    <source>
        <dbReference type="ARBA" id="ARBA00022723"/>
    </source>
</evidence>
<comment type="catalytic activity">
    <reaction evidence="8">
        <text>apo-[ACP] + CoA = holo-[ACP] + adenosine 3',5'-bisphosphate + H(+)</text>
        <dbReference type="Rhea" id="RHEA:12068"/>
        <dbReference type="Rhea" id="RHEA-COMP:9685"/>
        <dbReference type="Rhea" id="RHEA-COMP:9690"/>
        <dbReference type="ChEBI" id="CHEBI:15378"/>
        <dbReference type="ChEBI" id="CHEBI:29999"/>
        <dbReference type="ChEBI" id="CHEBI:57287"/>
        <dbReference type="ChEBI" id="CHEBI:58343"/>
        <dbReference type="ChEBI" id="CHEBI:64479"/>
        <dbReference type="EC" id="2.7.8.7"/>
    </reaction>
</comment>
<dbReference type="SUPFAM" id="SSF56214">
    <property type="entry name" value="4'-phosphopantetheinyl transferase"/>
    <property type="match status" value="1"/>
</dbReference>
<dbReference type="GO" id="GO:0006633">
    <property type="term" value="P:fatty acid biosynthetic process"/>
    <property type="evidence" value="ECO:0007669"/>
    <property type="project" value="UniProtKB-UniRule"/>
</dbReference>
<evidence type="ECO:0000256" key="4">
    <source>
        <dbReference type="ARBA" id="ARBA00022832"/>
    </source>
</evidence>
<dbReference type="Gene3D" id="3.90.470.20">
    <property type="entry name" value="4'-phosphopantetheinyl transferase domain"/>
    <property type="match status" value="1"/>
</dbReference>
<dbReference type="EC" id="2.7.8.7" evidence="8"/>
<keyword evidence="1 8" id="KW-0444">Lipid biosynthesis</keyword>
<name>A0A5C5RZ23_9ACTN</name>
<proteinExistence type="inferred from homology"/>
<comment type="similarity">
    <text evidence="8">Belongs to the P-Pant transferase superfamily. AcpS family.</text>
</comment>
<protein>
    <recommendedName>
        <fullName evidence="8">Holo-[acyl-carrier-protein] synthase</fullName>
        <shortName evidence="8">Holo-ACP synthase</shortName>
        <ecNumber evidence="8">2.7.8.7</ecNumber>
    </recommendedName>
    <alternativeName>
        <fullName evidence="8">4'-phosphopantetheinyl transferase AcpS</fullName>
    </alternativeName>
</protein>
<keyword evidence="4 8" id="KW-0276">Fatty acid metabolism</keyword>
<dbReference type="OrthoDB" id="517356at2"/>
<evidence type="ECO:0000313" key="11">
    <source>
        <dbReference type="Proteomes" id="UP000319375"/>
    </source>
</evidence>
<keyword evidence="5 8" id="KW-0460">Magnesium</keyword>
<dbReference type="RefSeq" id="WP_146487816.1">
    <property type="nucleotide sequence ID" value="NZ_VIGX01000007.1"/>
</dbReference>
<keyword evidence="6 8" id="KW-0443">Lipid metabolism</keyword>
<dbReference type="GO" id="GO:0005737">
    <property type="term" value="C:cytoplasm"/>
    <property type="evidence" value="ECO:0007669"/>
    <property type="project" value="UniProtKB-SubCell"/>
</dbReference>
<feature type="binding site" evidence="8">
    <location>
        <position position="53"/>
    </location>
    <ligand>
        <name>Mg(2+)</name>
        <dbReference type="ChEBI" id="CHEBI:18420"/>
    </ligand>
</feature>
<gene>
    <name evidence="8" type="primary">acpS</name>
    <name evidence="10" type="ORF">FK530_14920</name>
</gene>
<evidence type="ECO:0000313" key="10">
    <source>
        <dbReference type="EMBL" id="TWS28356.1"/>
    </source>
</evidence>
<feature type="domain" description="4'-phosphopantetheinyl transferase" evidence="9">
    <location>
        <begin position="3"/>
        <end position="87"/>
    </location>
</feature>
<accession>A0A5C5RZ23</accession>
<dbReference type="Pfam" id="PF01648">
    <property type="entry name" value="ACPS"/>
    <property type="match status" value="1"/>
</dbReference>
<dbReference type="NCBIfam" id="TIGR00556">
    <property type="entry name" value="pantethn_trn"/>
    <property type="match status" value="1"/>
</dbReference>
<feature type="binding site" evidence="8">
    <location>
        <position position="7"/>
    </location>
    <ligand>
        <name>Mg(2+)</name>
        <dbReference type="ChEBI" id="CHEBI:18420"/>
    </ligand>
</feature>
<keyword evidence="11" id="KW-1185">Reference proteome</keyword>